<sequence length="288" mass="31764">MHLVITGSSGSVAKSLVKLALSTTTHTLTLVDHKPPPKDKKILDPRVRYEARDLRQYKDYAEVVKGADGLVHLAAFAQPYLASPDVVHNSNVTLSFNALQAASEAGIRRVVVASSVNAIGGAYSQENNVKYQYFPVDEKHPSFADEPYALSKSIGELQAEALARAHPNMSISSLRFHHVVPEKKRMSGEESLKKNSLDLWGWTESLAAGRACLLALEVEWTGAEVIYIIGEEHCVVPGEGTTEELAKRYFPEAVLRKKFGPQEGFFDCSKAERLLGWKHVGGRQPKRD</sequence>
<dbReference type="InterPro" id="IPR036291">
    <property type="entry name" value="NAD(P)-bd_dom_sf"/>
</dbReference>
<dbReference type="GO" id="GO:0016491">
    <property type="term" value="F:oxidoreductase activity"/>
    <property type="evidence" value="ECO:0007669"/>
    <property type="project" value="UniProtKB-KW"/>
</dbReference>
<proteinExistence type="inferred from homology"/>
<dbReference type="Gene3D" id="3.40.50.720">
    <property type="entry name" value="NAD(P)-binding Rossmann-like Domain"/>
    <property type="match status" value="1"/>
</dbReference>
<dbReference type="SUPFAM" id="SSF51735">
    <property type="entry name" value="NAD(P)-binding Rossmann-fold domains"/>
    <property type="match status" value="1"/>
</dbReference>
<protein>
    <recommendedName>
        <fullName evidence="4">NAD-dependent epimerase/dehydratase domain-containing protein</fullName>
    </recommendedName>
</protein>
<keyword evidence="2" id="KW-0560">Oxidoreductase</keyword>
<reference evidence="5" key="1">
    <citation type="submission" date="2021-01" db="EMBL/GenBank/DDBJ databases">
        <authorList>
            <person name="Kaushik A."/>
        </authorList>
    </citation>
    <scope>NUCLEOTIDE SEQUENCE</scope>
    <source>
        <strain evidence="5">AG6-10EEA</strain>
    </source>
</reference>
<evidence type="ECO:0000256" key="2">
    <source>
        <dbReference type="ARBA" id="ARBA00023002"/>
    </source>
</evidence>
<accession>A0A8H3HHA0</accession>
<dbReference type="EMBL" id="CAJMXA010003711">
    <property type="protein sequence ID" value="CAE6512745.1"/>
    <property type="molecule type" value="Genomic_DNA"/>
</dbReference>
<dbReference type="Proteomes" id="UP000663853">
    <property type="component" value="Unassembled WGS sequence"/>
</dbReference>
<comment type="caution">
    <text evidence="5">The sequence shown here is derived from an EMBL/GenBank/DDBJ whole genome shotgun (WGS) entry which is preliminary data.</text>
</comment>
<evidence type="ECO:0000313" key="6">
    <source>
        <dbReference type="Proteomes" id="UP000663853"/>
    </source>
</evidence>
<keyword evidence="3" id="KW-0520">NAD</keyword>
<evidence type="ECO:0000259" key="4">
    <source>
        <dbReference type="Pfam" id="PF01370"/>
    </source>
</evidence>
<organism evidence="5 6">
    <name type="scientific">Rhizoctonia solani</name>
    <dbReference type="NCBI Taxonomy" id="456999"/>
    <lineage>
        <taxon>Eukaryota</taxon>
        <taxon>Fungi</taxon>
        <taxon>Dikarya</taxon>
        <taxon>Basidiomycota</taxon>
        <taxon>Agaricomycotina</taxon>
        <taxon>Agaricomycetes</taxon>
        <taxon>Cantharellales</taxon>
        <taxon>Ceratobasidiaceae</taxon>
        <taxon>Rhizoctonia</taxon>
    </lineage>
</organism>
<dbReference type="Pfam" id="PF01370">
    <property type="entry name" value="Epimerase"/>
    <property type="match status" value="1"/>
</dbReference>
<feature type="domain" description="NAD-dependent epimerase/dehydratase" evidence="4">
    <location>
        <begin position="4"/>
        <end position="183"/>
    </location>
</feature>
<name>A0A8H3HHA0_9AGAM</name>
<dbReference type="InterPro" id="IPR001509">
    <property type="entry name" value="Epimerase_deHydtase"/>
</dbReference>
<evidence type="ECO:0000256" key="3">
    <source>
        <dbReference type="ARBA" id="ARBA00023027"/>
    </source>
</evidence>
<evidence type="ECO:0000313" key="5">
    <source>
        <dbReference type="EMBL" id="CAE6512745.1"/>
    </source>
</evidence>
<comment type="similarity">
    <text evidence="1">Belongs to the NAD(P)-dependent epimerase/dehydratase family.</text>
</comment>
<evidence type="ECO:0000256" key="1">
    <source>
        <dbReference type="ARBA" id="ARBA00007637"/>
    </source>
</evidence>
<dbReference type="PANTHER" id="PTHR43103:SF5">
    <property type="entry name" value="4-EPIMERASE, PUTATIVE (AFU_ORTHOLOGUE AFUA_7G00360)-RELATED"/>
    <property type="match status" value="1"/>
</dbReference>
<dbReference type="PANTHER" id="PTHR43103">
    <property type="entry name" value="NUCLEOSIDE-DIPHOSPHATE-SUGAR EPIMERASE"/>
    <property type="match status" value="1"/>
</dbReference>
<dbReference type="AlphaFoldDB" id="A0A8H3HHA0"/>
<gene>
    <name evidence="5" type="ORF">RDB_LOCUS131660</name>
</gene>